<evidence type="ECO:0000313" key="3">
    <source>
        <dbReference type="Proteomes" id="UP000198418"/>
    </source>
</evidence>
<keyword evidence="3" id="KW-1185">Reference proteome</keyword>
<keyword evidence="1" id="KW-1133">Transmembrane helix</keyword>
<dbReference type="AlphaFoldDB" id="A0A212RZP4"/>
<protein>
    <recommendedName>
        <fullName evidence="4">DUF2809 domain-containing protein</fullName>
    </recommendedName>
</protein>
<keyword evidence="1" id="KW-0472">Membrane</keyword>
<organism evidence="2 3">
    <name type="scientific">Rhodoblastus acidophilus</name>
    <name type="common">Rhodopseudomonas acidophila</name>
    <dbReference type="NCBI Taxonomy" id="1074"/>
    <lineage>
        <taxon>Bacteria</taxon>
        <taxon>Pseudomonadati</taxon>
        <taxon>Pseudomonadota</taxon>
        <taxon>Alphaproteobacteria</taxon>
        <taxon>Hyphomicrobiales</taxon>
        <taxon>Rhodoblastaceae</taxon>
        <taxon>Rhodoblastus</taxon>
    </lineage>
</organism>
<reference evidence="3" key="1">
    <citation type="submission" date="2017-06" db="EMBL/GenBank/DDBJ databases">
        <authorList>
            <person name="Varghese N."/>
            <person name="Submissions S."/>
        </authorList>
    </citation>
    <scope>NUCLEOTIDE SEQUENCE [LARGE SCALE GENOMIC DNA]</scope>
    <source>
        <strain evidence="3">DSM 137</strain>
    </source>
</reference>
<proteinExistence type="predicted"/>
<dbReference type="RefSeq" id="WP_088521598.1">
    <property type="nucleotide sequence ID" value="NZ_FYDG01000009.1"/>
</dbReference>
<sequence>MRLSLPLQRMFALALVVAAGVFLRGYGHRFGVPSFWVKYGGSALWAAMYFLVFAVLLRARPREQALYVAALACALIECLKLVHTPALEAFRMTSTGAWTLGRVFSGWNFLAYGAGLASAYGLDRLMGPGAAKRRSK</sequence>
<evidence type="ECO:0000313" key="2">
    <source>
        <dbReference type="EMBL" id="SNB78121.1"/>
    </source>
</evidence>
<dbReference type="Pfam" id="PF10990">
    <property type="entry name" value="DUF2809"/>
    <property type="match status" value="1"/>
</dbReference>
<accession>A0A212RZP4</accession>
<feature type="transmembrane region" description="Helical" evidence="1">
    <location>
        <begin position="37"/>
        <end position="57"/>
    </location>
</feature>
<name>A0A212RZP4_RHOAC</name>
<dbReference type="OrthoDB" id="5360192at2"/>
<evidence type="ECO:0000256" key="1">
    <source>
        <dbReference type="SAM" id="Phobius"/>
    </source>
</evidence>
<dbReference type="InterPro" id="IPR021257">
    <property type="entry name" value="DUF2809"/>
</dbReference>
<evidence type="ECO:0008006" key="4">
    <source>
        <dbReference type="Google" id="ProtNLM"/>
    </source>
</evidence>
<feature type="transmembrane region" description="Helical" evidence="1">
    <location>
        <begin position="103"/>
        <end position="122"/>
    </location>
</feature>
<keyword evidence="1" id="KW-0812">Transmembrane</keyword>
<gene>
    <name evidence="2" type="ORF">SAMN06265338_10963</name>
</gene>
<dbReference type="EMBL" id="FYDG01000009">
    <property type="protein sequence ID" value="SNB78121.1"/>
    <property type="molecule type" value="Genomic_DNA"/>
</dbReference>
<dbReference type="Proteomes" id="UP000198418">
    <property type="component" value="Unassembled WGS sequence"/>
</dbReference>
<feature type="transmembrane region" description="Helical" evidence="1">
    <location>
        <begin position="64"/>
        <end position="83"/>
    </location>
</feature>